<reference evidence="2" key="1">
    <citation type="submission" date="2023-10" db="EMBL/GenBank/DDBJ databases">
        <authorList>
            <person name="Chen Y."/>
            <person name="Shah S."/>
            <person name="Dougan E. K."/>
            <person name="Thang M."/>
            <person name="Chan C."/>
        </authorList>
    </citation>
    <scope>NUCLEOTIDE SEQUENCE [LARGE SCALE GENOMIC DNA]</scope>
</reference>
<sequence length="194" mass="20028">RDAAPHLRGAAAGGRGPGRPEALPRLGAARDAALRLRGRARHRVPGLDEAVRPLRPGRGAAALLRAQGRSGALAGHRGGPRGHPADGRRVLRGGPVPDAVPQGHGARQAGEGPLGERRRALADLPRRGGCAGGCAGGRRWAGRRCRSARPPQERRGPRAAGGDRGRLEGLVGAGARRGRGGRTPPGRSRLRRPG</sequence>
<feature type="region of interest" description="Disordered" evidence="1">
    <location>
        <begin position="1"/>
        <end position="27"/>
    </location>
</feature>
<accession>A0ABN9VEE2</accession>
<feature type="region of interest" description="Disordered" evidence="1">
    <location>
        <begin position="67"/>
        <end position="194"/>
    </location>
</feature>
<feature type="compositionally biased region" description="Low complexity" evidence="1">
    <location>
        <begin position="1"/>
        <end position="10"/>
    </location>
</feature>
<feature type="non-terminal residue" evidence="2">
    <location>
        <position position="194"/>
    </location>
</feature>
<proteinExistence type="predicted"/>
<dbReference type="EMBL" id="CAUYUJ010017077">
    <property type="protein sequence ID" value="CAK0871497.1"/>
    <property type="molecule type" value="Genomic_DNA"/>
</dbReference>
<protein>
    <submittedName>
        <fullName evidence="2">Uncharacterized protein</fullName>
    </submittedName>
</protein>
<comment type="caution">
    <text evidence="2">The sequence shown here is derived from an EMBL/GenBank/DDBJ whole genome shotgun (WGS) entry which is preliminary data.</text>
</comment>
<evidence type="ECO:0000313" key="3">
    <source>
        <dbReference type="Proteomes" id="UP001189429"/>
    </source>
</evidence>
<name>A0ABN9VEE2_9DINO</name>
<evidence type="ECO:0000313" key="2">
    <source>
        <dbReference type="EMBL" id="CAK0871497.1"/>
    </source>
</evidence>
<feature type="compositionally biased region" description="Basic and acidic residues" evidence="1">
    <location>
        <begin position="114"/>
        <end position="126"/>
    </location>
</feature>
<keyword evidence="3" id="KW-1185">Reference proteome</keyword>
<dbReference type="Proteomes" id="UP001189429">
    <property type="component" value="Unassembled WGS sequence"/>
</dbReference>
<gene>
    <name evidence="2" type="ORF">PCOR1329_LOCUS57322</name>
</gene>
<feature type="compositionally biased region" description="Basic and acidic residues" evidence="1">
    <location>
        <begin position="151"/>
        <end position="167"/>
    </location>
</feature>
<feature type="non-terminal residue" evidence="2">
    <location>
        <position position="1"/>
    </location>
</feature>
<evidence type="ECO:0000256" key="1">
    <source>
        <dbReference type="SAM" id="MobiDB-lite"/>
    </source>
</evidence>
<organism evidence="2 3">
    <name type="scientific">Prorocentrum cordatum</name>
    <dbReference type="NCBI Taxonomy" id="2364126"/>
    <lineage>
        <taxon>Eukaryota</taxon>
        <taxon>Sar</taxon>
        <taxon>Alveolata</taxon>
        <taxon>Dinophyceae</taxon>
        <taxon>Prorocentrales</taxon>
        <taxon>Prorocentraceae</taxon>
        <taxon>Prorocentrum</taxon>
    </lineage>
</organism>